<protein>
    <submittedName>
        <fullName evidence="2">Metallophosphoesterase</fullName>
    </submittedName>
</protein>
<dbReference type="Pfam" id="PF00149">
    <property type="entry name" value="Metallophos"/>
    <property type="match status" value="1"/>
</dbReference>
<organism evidence="2 3">
    <name type="scientific">Nakamurella flavida</name>
    <dbReference type="NCBI Taxonomy" id="363630"/>
    <lineage>
        <taxon>Bacteria</taxon>
        <taxon>Bacillati</taxon>
        <taxon>Actinomycetota</taxon>
        <taxon>Actinomycetes</taxon>
        <taxon>Nakamurellales</taxon>
        <taxon>Nakamurellaceae</taxon>
        <taxon>Nakamurella</taxon>
    </lineage>
</organism>
<feature type="domain" description="Calcineurin-like phosphoesterase" evidence="1">
    <location>
        <begin position="2"/>
        <end position="125"/>
    </location>
</feature>
<gene>
    <name evidence="2" type="ORF">JL107_16920</name>
</gene>
<dbReference type="GO" id="GO:0016787">
    <property type="term" value="F:hydrolase activity"/>
    <property type="evidence" value="ECO:0007669"/>
    <property type="project" value="InterPro"/>
</dbReference>
<sequence length="271" mass="29188">MIGDIGGHRAELLAALVGLGVDPDELLLPADLTVVQIGDLVHRGPDSLGVLELVADLMERNGSRWVQLAGNHEAQYLGRHTLFEWHERLAPVASRMLRDWWADGRMVMAAAITSPGGDHLATHAGLTQGFWEQVLDGPGTAPYAARALNGLVATKSAPVLFHGGVVLTGKVDETAGPIWAAAGEELAVSWLDADTELPFHQVHGHSSVRDWTAGRWRAPMRVQKRTVLDADARHTTVTLGRHRIVGVDPVLGREGGVRWAPYVIPGGSIVR</sequence>
<name>A0A938YLC9_9ACTN</name>
<dbReference type="AlphaFoldDB" id="A0A938YLC9"/>
<evidence type="ECO:0000259" key="1">
    <source>
        <dbReference type="Pfam" id="PF00149"/>
    </source>
</evidence>
<accession>A0A938YLC9</accession>
<evidence type="ECO:0000313" key="3">
    <source>
        <dbReference type="Proteomes" id="UP000663801"/>
    </source>
</evidence>
<keyword evidence="3" id="KW-1185">Reference proteome</keyword>
<dbReference type="Gene3D" id="3.60.21.10">
    <property type="match status" value="1"/>
</dbReference>
<proteinExistence type="predicted"/>
<dbReference type="InterPro" id="IPR004843">
    <property type="entry name" value="Calcineurin-like_PHP"/>
</dbReference>
<reference evidence="2" key="1">
    <citation type="submission" date="2021-01" db="EMBL/GenBank/DDBJ databases">
        <title>KCTC 19127 draft genome.</title>
        <authorList>
            <person name="An D."/>
        </authorList>
    </citation>
    <scope>NUCLEOTIDE SEQUENCE</scope>
    <source>
        <strain evidence="2">KCTC 19127</strain>
    </source>
</reference>
<dbReference type="InterPro" id="IPR029052">
    <property type="entry name" value="Metallo-depent_PP-like"/>
</dbReference>
<dbReference type="SUPFAM" id="SSF56300">
    <property type="entry name" value="Metallo-dependent phosphatases"/>
    <property type="match status" value="1"/>
</dbReference>
<dbReference type="EMBL" id="JAERWL010000015">
    <property type="protein sequence ID" value="MBM9478132.1"/>
    <property type="molecule type" value="Genomic_DNA"/>
</dbReference>
<comment type="caution">
    <text evidence="2">The sequence shown here is derived from an EMBL/GenBank/DDBJ whole genome shotgun (WGS) entry which is preliminary data.</text>
</comment>
<evidence type="ECO:0000313" key="2">
    <source>
        <dbReference type="EMBL" id="MBM9478132.1"/>
    </source>
</evidence>
<dbReference type="Proteomes" id="UP000663801">
    <property type="component" value="Unassembled WGS sequence"/>
</dbReference>